<evidence type="ECO:0000256" key="2">
    <source>
        <dbReference type="ARBA" id="ARBA00022801"/>
    </source>
</evidence>
<keyword evidence="2" id="KW-0378">Hydrolase</keyword>
<evidence type="ECO:0000313" key="5">
    <source>
        <dbReference type="EMBL" id="VEL43129.1"/>
    </source>
</evidence>
<dbReference type="PANTHER" id="PTHR42884:SF23">
    <property type="entry name" value="FURIN-LIKE PROTEASE 2"/>
    <property type="match status" value="1"/>
</dbReference>
<gene>
    <name evidence="5" type="ORF">PXEA_LOCUS36569</name>
</gene>
<dbReference type="GO" id="GO:0005802">
    <property type="term" value="C:trans-Golgi network"/>
    <property type="evidence" value="ECO:0007669"/>
    <property type="project" value="TreeGrafter"/>
</dbReference>
<proteinExistence type="predicted"/>
<dbReference type="Proteomes" id="UP000784294">
    <property type="component" value="Unassembled WGS sequence"/>
</dbReference>
<dbReference type="GO" id="GO:0000139">
    <property type="term" value="C:Golgi membrane"/>
    <property type="evidence" value="ECO:0007669"/>
    <property type="project" value="TreeGrafter"/>
</dbReference>
<sequence>MTWRDAQHLLPWSARLPNPHDPVWQVNGAGLLVSPQFGYGLLDCSRLVRLALAWRSVGPLCQAERTWLATGGPMVATKSGLVDLSTEQMDSLFTRQADTSGNEALRNNIKAGRSYAEGRSALLHQAEKDLALIDGLYVSLSASIRPACPNRIHYESQF</sequence>
<keyword evidence="3" id="KW-0720">Serine protease</keyword>
<evidence type="ECO:0000256" key="4">
    <source>
        <dbReference type="ARBA" id="ARBA00023157"/>
    </source>
</evidence>
<dbReference type="AlphaFoldDB" id="A0A448XRK8"/>
<keyword evidence="6" id="KW-1185">Reference proteome</keyword>
<dbReference type="InterPro" id="IPR036852">
    <property type="entry name" value="Peptidase_S8/S53_dom_sf"/>
</dbReference>
<dbReference type="OrthoDB" id="300641at2759"/>
<dbReference type="PANTHER" id="PTHR42884">
    <property type="entry name" value="PROPROTEIN CONVERTASE SUBTILISIN/KEXIN-RELATED"/>
    <property type="match status" value="1"/>
</dbReference>
<evidence type="ECO:0000313" key="6">
    <source>
        <dbReference type="Proteomes" id="UP000784294"/>
    </source>
</evidence>
<evidence type="ECO:0000256" key="1">
    <source>
        <dbReference type="ARBA" id="ARBA00022670"/>
    </source>
</evidence>
<keyword evidence="1" id="KW-0645">Protease</keyword>
<reference evidence="5" key="1">
    <citation type="submission" date="2018-11" db="EMBL/GenBank/DDBJ databases">
        <authorList>
            <consortium name="Pathogen Informatics"/>
        </authorList>
    </citation>
    <scope>NUCLEOTIDE SEQUENCE</scope>
</reference>
<evidence type="ECO:0000256" key="3">
    <source>
        <dbReference type="ARBA" id="ARBA00022825"/>
    </source>
</evidence>
<protein>
    <submittedName>
        <fullName evidence="5">Uncharacterized protein</fullName>
    </submittedName>
</protein>
<dbReference type="EMBL" id="CAAALY010278995">
    <property type="protein sequence ID" value="VEL43129.1"/>
    <property type="molecule type" value="Genomic_DNA"/>
</dbReference>
<name>A0A448XRK8_9PLAT</name>
<accession>A0A448XRK8</accession>
<comment type="caution">
    <text evidence="5">The sequence shown here is derived from an EMBL/GenBank/DDBJ whole genome shotgun (WGS) entry which is preliminary data.</text>
</comment>
<dbReference type="GO" id="GO:0016485">
    <property type="term" value="P:protein processing"/>
    <property type="evidence" value="ECO:0007669"/>
    <property type="project" value="TreeGrafter"/>
</dbReference>
<dbReference type="SUPFAM" id="SSF52743">
    <property type="entry name" value="Subtilisin-like"/>
    <property type="match status" value="1"/>
</dbReference>
<organism evidence="5 6">
    <name type="scientific">Protopolystoma xenopodis</name>
    <dbReference type="NCBI Taxonomy" id="117903"/>
    <lineage>
        <taxon>Eukaryota</taxon>
        <taxon>Metazoa</taxon>
        <taxon>Spiralia</taxon>
        <taxon>Lophotrochozoa</taxon>
        <taxon>Platyhelminthes</taxon>
        <taxon>Monogenea</taxon>
        <taxon>Polyopisthocotylea</taxon>
        <taxon>Polystomatidea</taxon>
        <taxon>Polystomatidae</taxon>
        <taxon>Protopolystoma</taxon>
    </lineage>
</organism>
<keyword evidence="4" id="KW-1015">Disulfide bond</keyword>
<dbReference type="GO" id="GO:0004252">
    <property type="term" value="F:serine-type endopeptidase activity"/>
    <property type="evidence" value="ECO:0007669"/>
    <property type="project" value="InterPro"/>
</dbReference>